<reference evidence="3 4" key="1">
    <citation type="submission" date="2023-03" db="EMBL/GenBank/DDBJ databases">
        <title>Description of Hydrogenimonas sp. ISO32.</title>
        <authorList>
            <person name="Mino S."/>
            <person name="Fukazawa S."/>
            <person name="Sawabe T."/>
        </authorList>
    </citation>
    <scope>NUCLEOTIDE SEQUENCE [LARGE SCALE GENOMIC DNA]</scope>
    <source>
        <strain evidence="3 4">ISO32</strain>
    </source>
</reference>
<evidence type="ECO:0000313" key="4">
    <source>
        <dbReference type="Proteomes" id="UP001321445"/>
    </source>
</evidence>
<evidence type="ECO:0000313" key="3">
    <source>
        <dbReference type="EMBL" id="BDY13365.1"/>
    </source>
</evidence>
<dbReference type="PANTHER" id="PTHR40252">
    <property type="entry name" value="BLR0328 PROTEIN"/>
    <property type="match status" value="1"/>
</dbReference>
<evidence type="ECO:0000259" key="2">
    <source>
        <dbReference type="SMART" id="SM01204"/>
    </source>
</evidence>
<dbReference type="SMART" id="SM00897">
    <property type="entry name" value="FIST"/>
    <property type="match status" value="1"/>
</dbReference>
<dbReference type="RefSeq" id="WP_286336320.1">
    <property type="nucleotide sequence ID" value="NZ_AP027370.1"/>
</dbReference>
<keyword evidence="4" id="KW-1185">Reference proteome</keyword>
<organism evidence="3 4">
    <name type="scientific">Hydrogenimonas cancrithermarum</name>
    <dbReference type="NCBI Taxonomy" id="2993563"/>
    <lineage>
        <taxon>Bacteria</taxon>
        <taxon>Pseudomonadati</taxon>
        <taxon>Campylobacterota</taxon>
        <taxon>Epsilonproteobacteria</taxon>
        <taxon>Campylobacterales</taxon>
        <taxon>Hydrogenimonadaceae</taxon>
        <taxon>Hydrogenimonas</taxon>
    </lineage>
</organism>
<dbReference type="Proteomes" id="UP001321445">
    <property type="component" value="Chromosome"/>
</dbReference>
<sequence length="379" mass="41861">MITRFYRFEKEWNEPFDTSLDSETTFLLMFGEMGRDERLNRAIEEVCLAFPKALKGGCSGAGEIFGEQLFENTLVVAVVRLEKSRVRKVDIPIASAEESKAVGRKVVESLLDDSLKSIFVLSEGLTINGSELSVGINEVLPKGVNVTGGLAGDDDRFEKTYLLGQDCRVASEVVTAFGFYGECFRSATGYRGGWDRFGVERMITSSKKNILYTLNEEPALDVYRRYLGKYAQGLPASGLLFPLAVRASKESDETKVRTILAIDEKERSITFAGDIPEGGYATFMKANFDRLIDGAYEAASMMTEGVHIDGSALSIAISCVGRKLVLKERTEEELEAICDVLPEGTGQIGFYSYGEISLMSTGTCDLFNQTMTLTLMWEE</sequence>
<evidence type="ECO:0000259" key="1">
    <source>
        <dbReference type="SMART" id="SM00897"/>
    </source>
</evidence>
<name>A0ABN6WYP2_9BACT</name>
<dbReference type="InterPro" id="IPR019494">
    <property type="entry name" value="FIST_C"/>
</dbReference>
<gene>
    <name evidence="3" type="ORF">HCR_16770</name>
</gene>
<dbReference type="Pfam" id="PF08495">
    <property type="entry name" value="FIST"/>
    <property type="match status" value="1"/>
</dbReference>
<dbReference type="EMBL" id="AP027370">
    <property type="protein sequence ID" value="BDY13365.1"/>
    <property type="molecule type" value="Genomic_DNA"/>
</dbReference>
<protein>
    <submittedName>
        <fullName evidence="3">Uncharacterized protein</fullName>
    </submittedName>
</protein>
<dbReference type="InterPro" id="IPR013702">
    <property type="entry name" value="FIST_domain_N"/>
</dbReference>
<dbReference type="SMART" id="SM01204">
    <property type="entry name" value="FIST_C"/>
    <property type="match status" value="1"/>
</dbReference>
<proteinExistence type="predicted"/>
<feature type="domain" description="FIST" evidence="1">
    <location>
        <begin position="23"/>
        <end position="218"/>
    </location>
</feature>
<feature type="domain" description="FIST C-domain" evidence="2">
    <location>
        <begin position="219"/>
        <end position="359"/>
    </location>
</feature>
<accession>A0ABN6WYP2</accession>
<dbReference type="Pfam" id="PF10442">
    <property type="entry name" value="FIST_C"/>
    <property type="match status" value="1"/>
</dbReference>
<dbReference type="PANTHER" id="PTHR40252:SF2">
    <property type="entry name" value="BLR0328 PROTEIN"/>
    <property type="match status" value="1"/>
</dbReference>